<sequence>MCSLELKAIVLGFVAAHTERLRGENPRVPQKQVSRALNVRCAGLFRRRRGVGVIRHTSEVLLYHQRRNAQAAKSHKKRRNACVT</sequence>
<dbReference type="Proteomes" id="UP000319576">
    <property type="component" value="Chromosome"/>
</dbReference>
<evidence type="ECO:0000313" key="1">
    <source>
        <dbReference type="EMBL" id="QDU19011.1"/>
    </source>
</evidence>
<name>A0A517XND2_9BACT</name>
<dbReference type="AlphaFoldDB" id="A0A517XND2"/>
<dbReference type="KEGG" id="uli:ETAA1_09130"/>
<protein>
    <submittedName>
        <fullName evidence="1">Uncharacterized protein</fullName>
    </submittedName>
</protein>
<gene>
    <name evidence="1" type="ORF">ETAA1_09130</name>
</gene>
<keyword evidence="2" id="KW-1185">Reference proteome</keyword>
<organism evidence="1 2">
    <name type="scientific">Urbifossiella limnaea</name>
    <dbReference type="NCBI Taxonomy" id="2528023"/>
    <lineage>
        <taxon>Bacteria</taxon>
        <taxon>Pseudomonadati</taxon>
        <taxon>Planctomycetota</taxon>
        <taxon>Planctomycetia</taxon>
        <taxon>Gemmatales</taxon>
        <taxon>Gemmataceae</taxon>
        <taxon>Urbifossiella</taxon>
    </lineage>
</organism>
<accession>A0A517XND2</accession>
<proteinExistence type="predicted"/>
<dbReference type="EMBL" id="CP036273">
    <property type="protein sequence ID" value="QDU19011.1"/>
    <property type="molecule type" value="Genomic_DNA"/>
</dbReference>
<reference evidence="1 2" key="1">
    <citation type="submission" date="2019-02" db="EMBL/GenBank/DDBJ databases">
        <title>Deep-cultivation of Planctomycetes and their phenomic and genomic characterization uncovers novel biology.</title>
        <authorList>
            <person name="Wiegand S."/>
            <person name="Jogler M."/>
            <person name="Boedeker C."/>
            <person name="Pinto D."/>
            <person name="Vollmers J."/>
            <person name="Rivas-Marin E."/>
            <person name="Kohn T."/>
            <person name="Peeters S.H."/>
            <person name="Heuer A."/>
            <person name="Rast P."/>
            <person name="Oberbeckmann S."/>
            <person name="Bunk B."/>
            <person name="Jeske O."/>
            <person name="Meyerdierks A."/>
            <person name="Storesund J.E."/>
            <person name="Kallscheuer N."/>
            <person name="Luecker S."/>
            <person name="Lage O.M."/>
            <person name="Pohl T."/>
            <person name="Merkel B.J."/>
            <person name="Hornburger P."/>
            <person name="Mueller R.-W."/>
            <person name="Bruemmer F."/>
            <person name="Labrenz M."/>
            <person name="Spormann A.M."/>
            <person name="Op den Camp H."/>
            <person name="Overmann J."/>
            <person name="Amann R."/>
            <person name="Jetten M.S.M."/>
            <person name="Mascher T."/>
            <person name="Medema M.H."/>
            <person name="Devos D.P."/>
            <person name="Kaster A.-K."/>
            <person name="Ovreas L."/>
            <person name="Rohde M."/>
            <person name="Galperin M.Y."/>
            <person name="Jogler C."/>
        </authorList>
    </citation>
    <scope>NUCLEOTIDE SEQUENCE [LARGE SCALE GENOMIC DNA]</scope>
    <source>
        <strain evidence="1 2">ETA_A1</strain>
    </source>
</reference>
<evidence type="ECO:0000313" key="2">
    <source>
        <dbReference type="Proteomes" id="UP000319576"/>
    </source>
</evidence>